<protein>
    <submittedName>
        <fullName evidence="1">Uncharacterized protein</fullName>
    </submittedName>
</protein>
<sequence length="75" mass="8009">MAKLMVRNEPDPAFPTSNTIKVNVNRLAVGSSLPIVSTATGNIITQNPDGLYATIDKPDDILNFITAIDNALLRG</sequence>
<keyword evidence="2" id="KW-1185">Reference proteome</keyword>
<reference evidence="1 2" key="1">
    <citation type="submission" date="2015-09" db="EMBL/GenBank/DDBJ databases">
        <title>Complete genome of Psychrobacter urativorans R10.10B.</title>
        <authorList>
            <person name="See-Too W.S."/>
            <person name="Chan K.G."/>
        </authorList>
    </citation>
    <scope>NUCLEOTIDE SEQUENCE [LARGE SCALE GENOMIC DNA]</scope>
    <source>
        <strain evidence="1 2">R10.10B</strain>
    </source>
</reference>
<evidence type="ECO:0000313" key="2">
    <source>
        <dbReference type="Proteomes" id="UP000059847"/>
    </source>
</evidence>
<dbReference type="AlphaFoldDB" id="A0A0M4TG00"/>
<dbReference type="EMBL" id="CP012678">
    <property type="protein sequence ID" value="ALF60316.1"/>
    <property type="molecule type" value="Genomic_DNA"/>
</dbReference>
<dbReference type="RefSeq" id="WP_062535589.1">
    <property type="nucleotide sequence ID" value="NZ_CP012678.1"/>
</dbReference>
<evidence type="ECO:0000313" key="1">
    <source>
        <dbReference type="EMBL" id="ALF60316.1"/>
    </source>
</evidence>
<dbReference type="Proteomes" id="UP000059847">
    <property type="component" value="Chromosome"/>
</dbReference>
<accession>A0A0M4TG00</accession>
<organism evidence="1 2">
    <name type="scientific">Psychrobacter urativorans</name>
    <dbReference type="NCBI Taxonomy" id="45610"/>
    <lineage>
        <taxon>Bacteria</taxon>
        <taxon>Pseudomonadati</taxon>
        <taxon>Pseudomonadota</taxon>
        <taxon>Gammaproteobacteria</taxon>
        <taxon>Moraxellales</taxon>
        <taxon>Moraxellaceae</taxon>
        <taxon>Psychrobacter</taxon>
    </lineage>
</organism>
<dbReference type="STRING" id="45610.AOC03_09925"/>
<name>A0A0M4TG00_9GAMM</name>
<dbReference type="KEGG" id="pur:AOC03_09925"/>
<gene>
    <name evidence="1" type="ORF">AOC03_09925</name>
</gene>
<proteinExistence type="predicted"/>